<evidence type="ECO:0000256" key="1">
    <source>
        <dbReference type="ARBA" id="ARBA00022801"/>
    </source>
</evidence>
<dbReference type="EMBL" id="LCTW02000028">
    <property type="protein sequence ID" value="KXX81738.1"/>
    <property type="molecule type" value="Genomic_DNA"/>
</dbReference>
<dbReference type="InterPro" id="IPR029018">
    <property type="entry name" value="Hex-like_dom2"/>
</dbReference>
<keyword evidence="5" id="KW-1185">Reference proteome</keyword>
<dbReference type="Gene3D" id="1.20.58.2150">
    <property type="match status" value="1"/>
</dbReference>
<evidence type="ECO:0000313" key="5">
    <source>
        <dbReference type="Proteomes" id="UP000078237"/>
    </source>
</evidence>
<gene>
    <name evidence="4" type="ORF">MMYC01_200703</name>
</gene>
<dbReference type="STRING" id="100816.A0A175WD81"/>
<dbReference type="SUPFAM" id="SSF55545">
    <property type="entry name" value="beta-N-acetylhexosaminidase-like domain"/>
    <property type="match status" value="1"/>
</dbReference>
<sequence length="982" mass="107882">MCFLFRLIKHAVAAALCVFASTAVCTQKPSIFTFSPNDPGFQLGAPGLGPEIRVAPNDLPGVKRVANDLAADFGRVLGFNGTVVVADWNSTISQRSSWKPIIFIGTVGQSSLIDSLAASKKLDTATLVNKWETFSYQIVETPWDGRNAVFVIAGSDMRGTVFGAYDVAERIGVSPWHYWADVPPTKRRYIWASRTVYTEGPPSVKYRGIFLNDESPGLTGWGRTKFTPSQYGSPFVTDFYKHIFDLVLRLKGNYVWPAMWSSMFYLDDPMNGPTATEYGIFMGTSHHEPMARADKEQGRFLSGSWDWRSNKAGVQAFMQEGVTRSKNWSTIYTLGMRGSGDAASPTLTSSALEEVIQWQQSTLTQILGKPLSDIPQAWVMYKEVPGYWQKGMNVSDDVTLLWSDDNRGNIRRIPIGNERARRGGSGMYYHFDYVGDPRSYKWINTIQLQKTWEQMTLAYDSGIHNIWIANVGDLKGLELPTAHFMALAWDRTSFEGVSSTRKWLEVWSASQFGEAAAEEIASIMTTYGKLTARMKYEDLSRTPFAFNAVNYDEAEINFQEWTGLLSQAQAVYDALPADVQAPFFELILHPVMAGKGVYEIYTKTALGSKYADEHRTSTNKLAREVQAAFATDSEITGRYHSLLNGKWDRIMAQTHIGYTNWQEPSANTLPRLSWVNTPARDALMGVSAQGSTTSFPSVASLTLPAISPYTSPSDRRWLEVYTRDNGTFTYSITSNVSFVSITNARQALAAPSGTSDSRSILTVDWESAPPGYTVAALTVANINTTGTAATVLLPIENYKVPSDFKGHVEANGVVSIEAEHFAPSPATSSEYIVIPDYGRTLSGIKLPAKTPSQSPGEGPVLVYPFYTFSNASAASLTMYLSPSENANPNNPNRYSFSLDGSAVATVQPVPVNDGSSQPPGWSEAVIQGAYVRKSDLGMVAAGKHELRVWLLEPTMVVTKVVIDVGGLKASLLGPGESVIVGY</sequence>
<reference evidence="4 5" key="1">
    <citation type="journal article" date="2016" name="Genome Announc.">
        <title>Genome Sequence of Madurella mycetomatis mm55, Isolated from a Human Mycetoma Case in Sudan.</title>
        <authorList>
            <person name="Smit S."/>
            <person name="Derks M.F."/>
            <person name="Bervoets S."/>
            <person name="Fahal A."/>
            <person name="van Leeuwen W."/>
            <person name="van Belkum A."/>
            <person name="van de Sande W.W."/>
        </authorList>
    </citation>
    <scope>NUCLEOTIDE SEQUENCE [LARGE SCALE GENOMIC DNA]</scope>
    <source>
        <strain evidence="5">mm55</strain>
    </source>
</reference>
<evidence type="ECO:0000313" key="4">
    <source>
        <dbReference type="EMBL" id="KXX81738.1"/>
    </source>
</evidence>
<dbReference type="VEuPathDB" id="FungiDB:MMYC01_200703"/>
<comment type="caution">
    <text evidence="4">The sequence shown here is derived from an EMBL/GenBank/DDBJ whole genome shotgun (WGS) entry which is preliminary data.</text>
</comment>
<dbReference type="AlphaFoldDB" id="A0A175WD81"/>
<dbReference type="Pfam" id="PF17829">
    <property type="entry name" value="GH115_C"/>
    <property type="match status" value="1"/>
</dbReference>
<dbReference type="Gene3D" id="3.30.379.10">
    <property type="entry name" value="Chitobiase/beta-hexosaminidase domain 2-like"/>
    <property type="match status" value="1"/>
</dbReference>
<evidence type="ECO:0000259" key="3">
    <source>
        <dbReference type="Pfam" id="PF17829"/>
    </source>
</evidence>
<dbReference type="InterPro" id="IPR031924">
    <property type="entry name" value="GH115"/>
</dbReference>
<dbReference type="PANTHER" id="PTHR37842:SF2">
    <property type="entry name" value="GYLCOSYL HYDROLASE 115 C-TERMINAL DOMAIN-CONTAINING PROTEIN"/>
    <property type="match status" value="1"/>
</dbReference>
<keyword evidence="2" id="KW-0732">Signal</keyword>
<dbReference type="GO" id="GO:0016787">
    <property type="term" value="F:hydrolase activity"/>
    <property type="evidence" value="ECO:0007669"/>
    <property type="project" value="UniProtKB-KW"/>
</dbReference>
<feature type="domain" description="Gylcosyl hydrolase 115 C-terminal" evidence="3">
    <location>
        <begin position="806"/>
        <end position="976"/>
    </location>
</feature>
<dbReference type="Gene3D" id="2.60.120.1620">
    <property type="match status" value="1"/>
</dbReference>
<keyword evidence="1" id="KW-0378">Hydrolase</keyword>
<dbReference type="InterPro" id="IPR042301">
    <property type="entry name" value="GH115_sf"/>
</dbReference>
<name>A0A175WD81_9PEZI</name>
<accession>A0A175WD81</accession>
<evidence type="ECO:0000256" key="2">
    <source>
        <dbReference type="SAM" id="SignalP"/>
    </source>
</evidence>
<dbReference type="InterPro" id="IPR041437">
    <property type="entry name" value="GH115_C"/>
</dbReference>
<dbReference type="Gene3D" id="3.20.20.520">
    <property type="entry name" value="Glycosyl hydrolase family 115"/>
    <property type="match status" value="1"/>
</dbReference>
<dbReference type="PANTHER" id="PTHR37842">
    <property type="match status" value="1"/>
</dbReference>
<proteinExistence type="predicted"/>
<dbReference type="OrthoDB" id="4849794at2759"/>
<feature type="chain" id="PRO_5008043930" description="Gylcosyl hydrolase 115 C-terminal domain-containing protein" evidence="2">
    <location>
        <begin position="26"/>
        <end position="982"/>
    </location>
</feature>
<dbReference type="Proteomes" id="UP000078237">
    <property type="component" value="Unassembled WGS sequence"/>
</dbReference>
<dbReference type="Pfam" id="PF15979">
    <property type="entry name" value="Glyco_hydro_115"/>
    <property type="match status" value="1"/>
</dbReference>
<organism evidence="4 5">
    <name type="scientific">Madurella mycetomatis</name>
    <dbReference type="NCBI Taxonomy" id="100816"/>
    <lineage>
        <taxon>Eukaryota</taxon>
        <taxon>Fungi</taxon>
        <taxon>Dikarya</taxon>
        <taxon>Ascomycota</taxon>
        <taxon>Pezizomycotina</taxon>
        <taxon>Sordariomycetes</taxon>
        <taxon>Sordariomycetidae</taxon>
        <taxon>Sordariales</taxon>
        <taxon>Sordariales incertae sedis</taxon>
        <taxon>Madurella</taxon>
    </lineage>
</organism>
<protein>
    <recommendedName>
        <fullName evidence="3">Gylcosyl hydrolase 115 C-terminal domain-containing protein</fullName>
    </recommendedName>
</protein>
<feature type="signal peptide" evidence="2">
    <location>
        <begin position="1"/>
        <end position="25"/>
    </location>
</feature>